<organism evidence="1 2">
    <name type="scientific">Priestia megaterium</name>
    <name type="common">Bacillus megaterium</name>
    <dbReference type="NCBI Taxonomy" id="1404"/>
    <lineage>
        <taxon>Bacteria</taxon>
        <taxon>Bacillati</taxon>
        <taxon>Bacillota</taxon>
        <taxon>Bacilli</taxon>
        <taxon>Bacillales</taxon>
        <taxon>Bacillaceae</taxon>
        <taxon>Priestia</taxon>
    </lineage>
</organism>
<reference evidence="1 2" key="1">
    <citation type="journal article" date="2018" name="Appl. Environ. Microbiol.">
        <title>Antimicrobial susceptibility testing and tentative epidemiological cut-off values of five Bacillus species relevant for use as animal feed additives or for plant protection.</title>
        <authorList>
            <person name="Agerso Y."/>
            <person name="Stuer-Lauridsen B."/>
            <person name="Bjerre K."/>
            <person name="Jensen M.G."/>
            <person name="Johansen E."/>
            <person name="Bennedsen M."/>
            <person name="Brockmann E."/>
            <person name="Nielsen B."/>
        </authorList>
    </citation>
    <scope>NUCLEOTIDE SEQUENCE [LARGE SCALE GENOMIC DNA]</scope>
    <source>
        <strain evidence="1 2">CHCC20162</strain>
    </source>
</reference>
<dbReference type="EMBL" id="PQWM01000086">
    <property type="protein sequence ID" value="RDZ05064.1"/>
    <property type="molecule type" value="Genomic_DNA"/>
</dbReference>
<evidence type="ECO:0008006" key="3">
    <source>
        <dbReference type="Google" id="ProtNLM"/>
    </source>
</evidence>
<comment type="caution">
    <text evidence="1">The sequence shown here is derived from an EMBL/GenBank/DDBJ whole genome shotgun (WGS) entry which is preliminary data.</text>
</comment>
<accession>A0A3D8WTB1</accession>
<evidence type="ECO:0000313" key="1">
    <source>
        <dbReference type="EMBL" id="RDZ05064.1"/>
    </source>
</evidence>
<dbReference type="Proteomes" id="UP000256519">
    <property type="component" value="Unassembled WGS sequence"/>
</dbReference>
<gene>
    <name evidence="1" type="ORF">C3744_29980</name>
</gene>
<dbReference type="RefSeq" id="WP_116079289.1">
    <property type="nucleotide sequence ID" value="NZ_CP187638.1"/>
</dbReference>
<protein>
    <recommendedName>
        <fullName evidence="3">DUF2653 family protein</fullName>
    </recommendedName>
</protein>
<sequence>MEVLFNEQDLVDSICIYTAVKERIEPQQVEVDLEFHPSLGLVASTSALGRTARLHEQDIIDAVAVYLQDYHQFVADYLQVNLSISEKDGFTASIQVLNN</sequence>
<proteinExistence type="predicted"/>
<dbReference type="AlphaFoldDB" id="A0A3D8WTB1"/>
<name>A0A3D8WTB1_PRIMG</name>
<dbReference type="InterPro" id="IPR020516">
    <property type="entry name" value="Uncharacterised_YxcD"/>
</dbReference>
<evidence type="ECO:0000313" key="2">
    <source>
        <dbReference type="Proteomes" id="UP000256519"/>
    </source>
</evidence>
<dbReference type="Pfam" id="PF10850">
    <property type="entry name" value="DUF2653"/>
    <property type="match status" value="1"/>
</dbReference>